<reference evidence="1 2" key="1">
    <citation type="submission" date="2024-12" db="EMBL/GenBank/DDBJ databases">
        <authorList>
            <person name="Hu S."/>
        </authorList>
    </citation>
    <scope>NUCLEOTIDE SEQUENCE [LARGE SCALE GENOMIC DNA]</scope>
    <source>
        <strain evidence="1 2">THG-T11</strain>
    </source>
</reference>
<comment type="caution">
    <text evidence="1">The sequence shown here is derived from an EMBL/GenBank/DDBJ whole genome shotgun (WGS) entry which is preliminary data.</text>
</comment>
<gene>
    <name evidence="1" type="ORF">E6A44_014150</name>
</gene>
<accession>A0ABW9J862</accession>
<proteinExistence type="predicted"/>
<organism evidence="1 2">
    <name type="scientific">Pedobacter ureilyticus</name>
    <dbReference type="NCBI Taxonomy" id="1393051"/>
    <lineage>
        <taxon>Bacteria</taxon>
        <taxon>Pseudomonadati</taxon>
        <taxon>Bacteroidota</taxon>
        <taxon>Sphingobacteriia</taxon>
        <taxon>Sphingobacteriales</taxon>
        <taxon>Sphingobacteriaceae</taxon>
        <taxon>Pedobacter</taxon>
    </lineage>
</organism>
<protein>
    <recommendedName>
        <fullName evidence="3">DUF2116 family Zn-ribbon domain-containing protein</fullName>
    </recommendedName>
</protein>
<dbReference type="Proteomes" id="UP001517247">
    <property type="component" value="Unassembled WGS sequence"/>
</dbReference>
<evidence type="ECO:0000313" key="1">
    <source>
        <dbReference type="EMBL" id="MFN0256727.1"/>
    </source>
</evidence>
<sequence>MDIGGRQIPTGPIPCQYCGKELFGRTDKKFCNDTCRNRYHARSTKRRQWGEPPYVGKITRQLQRNRRLLQNAIPYTSETAIVTRNQLAEQGFDFRFYTNILETKKGTYHYSYEYGWLQIEPNKVLVVRTNIYDDFTFAS</sequence>
<evidence type="ECO:0000313" key="2">
    <source>
        <dbReference type="Proteomes" id="UP001517247"/>
    </source>
</evidence>
<evidence type="ECO:0008006" key="3">
    <source>
        <dbReference type="Google" id="ProtNLM"/>
    </source>
</evidence>
<dbReference type="RefSeq" id="WP_138723814.1">
    <property type="nucleotide sequence ID" value="NZ_SSHJ02000007.1"/>
</dbReference>
<name>A0ABW9J862_9SPHI</name>
<keyword evidence="2" id="KW-1185">Reference proteome</keyword>
<dbReference type="EMBL" id="SSHJ02000007">
    <property type="protein sequence ID" value="MFN0256727.1"/>
    <property type="molecule type" value="Genomic_DNA"/>
</dbReference>